<evidence type="ECO:0000256" key="2">
    <source>
        <dbReference type="SAM" id="SignalP"/>
    </source>
</evidence>
<feature type="signal peptide" evidence="2">
    <location>
        <begin position="1"/>
        <end position="44"/>
    </location>
</feature>
<name>A0A1I2BML8_9BURK</name>
<dbReference type="SUPFAM" id="SSF54106">
    <property type="entry name" value="LysM domain"/>
    <property type="match status" value="1"/>
</dbReference>
<gene>
    <name evidence="4" type="ORF">SAMN04489711_10374</name>
</gene>
<feature type="region of interest" description="Disordered" evidence="1">
    <location>
        <begin position="573"/>
        <end position="593"/>
    </location>
</feature>
<evidence type="ECO:0000256" key="1">
    <source>
        <dbReference type="SAM" id="MobiDB-lite"/>
    </source>
</evidence>
<feature type="compositionally biased region" description="Polar residues" evidence="1">
    <location>
        <begin position="575"/>
        <end position="586"/>
    </location>
</feature>
<dbReference type="Gene3D" id="3.10.350.10">
    <property type="entry name" value="LysM domain"/>
    <property type="match status" value="1"/>
</dbReference>
<dbReference type="InterPro" id="IPR036779">
    <property type="entry name" value="LysM_dom_sf"/>
</dbReference>
<reference evidence="5" key="1">
    <citation type="submission" date="2016-10" db="EMBL/GenBank/DDBJ databases">
        <authorList>
            <person name="Varghese N."/>
            <person name="Submissions S."/>
        </authorList>
    </citation>
    <scope>NUCLEOTIDE SEQUENCE [LARGE SCALE GENOMIC DNA]</scope>
    <source>
        <strain evidence="5">DSM 27981</strain>
    </source>
</reference>
<feature type="chain" id="PRO_5011738780" evidence="2">
    <location>
        <begin position="45"/>
        <end position="593"/>
    </location>
</feature>
<dbReference type="STRING" id="1177982.SAMN04489711_10374"/>
<dbReference type="EMBL" id="FONX01000003">
    <property type="protein sequence ID" value="SFE57157.1"/>
    <property type="molecule type" value="Genomic_DNA"/>
</dbReference>
<evidence type="ECO:0000259" key="3">
    <source>
        <dbReference type="PROSITE" id="PS51782"/>
    </source>
</evidence>
<protein>
    <submittedName>
        <fullName evidence="4">Uncharacterized conserved protein, contains LysM and FecR domains</fullName>
    </submittedName>
</protein>
<sequence length="593" mass="61644">MTLIRRLPHPAAAPRSAGLPAERLSTLGLLCSAAALAGASPAFAAQDGATPATFSDVQTVPHVIRPGDTLEALALRYAGNRRVWPQLGTLNHVKDPRRLQPGAVLRIPSRLLPQESAAVAFTQGDVSVVQPDGSSRPLNTAAGSQLAEGTRLQVGKEAAVSLRLADGTVIRVRPASDVQLLQLRRRGSAGSVQSVLGVRSGGVESSVTPQTAPDRRFEVRTPTATTSVRGTKFRVDLAASGNTIASVDEGSVAVKTEQSPGTAAAATLLAPGQGVAVAADGRLGDKRAQLPPPDLSALPDIDQEADAISLSIPALPGARAYQVEAALNADLARTVRDQRFEQPHINLAGLPDGRYRLSVRGVDDAGIAGKPAFRDIVIKTQPIPPFYQSPAPGGSVSRQRGELRCTSVDGVQAYRIQLAADAAFTHPVLDAGGLAECRASVAGVASGAYFWRAASVRQAAGGTPDQGPFSRPQAVVVADEPQVPDLGALQSPDSEGEPGARLHWPATPGQHFRLQVSATTDFSKPLVDTPLAEPAWSSTDLPPGTYHVRIQTFAPNGLQSDFSAPRSFKVGAAVQSGTGLPVTSSDGLPLTRP</sequence>
<dbReference type="Pfam" id="PF04773">
    <property type="entry name" value="FecR"/>
    <property type="match status" value="1"/>
</dbReference>
<feature type="domain" description="LysM" evidence="3">
    <location>
        <begin position="60"/>
        <end position="107"/>
    </location>
</feature>
<dbReference type="AlphaFoldDB" id="A0A1I2BML8"/>
<evidence type="ECO:0000313" key="4">
    <source>
        <dbReference type="EMBL" id="SFE57157.1"/>
    </source>
</evidence>
<dbReference type="SMART" id="SM00257">
    <property type="entry name" value="LysM"/>
    <property type="match status" value="1"/>
</dbReference>
<dbReference type="Gene3D" id="2.60.120.1440">
    <property type="match status" value="1"/>
</dbReference>
<dbReference type="PROSITE" id="PS51782">
    <property type="entry name" value="LYSM"/>
    <property type="match status" value="1"/>
</dbReference>
<dbReference type="InterPro" id="IPR016930">
    <property type="entry name" value="UCP029644"/>
</dbReference>
<dbReference type="Proteomes" id="UP000199119">
    <property type="component" value="Unassembled WGS sequence"/>
</dbReference>
<keyword evidence="5" id="KW-1185">Reference proteome</keyword>
<dbReference type="InterPro" id="IPR013783">
    <property type="entry name" value="Ig-like_fold"/>
</dbReference>
<organism evidence="4 5">
    <name type="scientific">Paracidovorax wautersii</name>
    <dbReference type="NCBI Taxonomy" id="1177982"/>
    <lineage>
        <taxon>Bacteria</taxon>
        <taxon>Pseudomonadati</taxon>
        <taxon>Pseudomonadota</taxon>
        <taxon>Betaproteobacteria</taxon>
        <taxon>Burkholderiales</taxon>
        <taxon>Comamonadaceae</taxon>
        <taxon>Paracidovorax</taxon>
    </lineage>
</organism>
<dbReference type="InterPro" id="IPR006860">
    <property type="entry name" value="FecR"/>
</dbReference>
<dbReference type="RefSeq" id="WP_092938313.1">
    <property type="nucleotide sequence ID" value="NZ_FONX01000003.1"/>
</dbReference>
<dbReference type="Pfam" id="PF01476">
    <property type="entry name" value="LysM"/>
    <property type="match status" value="1"/>
</dbReference>
<dbReference type="OrthoDB" id="9813091at2"/>
<dbReference type="Gene3D" id="2.60.40.10">
    <property type="entry name" value="Immunoglobulins"/>
    <property type="match status" value="2"/>
</dbReference>
<accession>A0A1I2BML8</accession>
<dbReference type="PIRSF" id="PIRSF029644">
    <property type="entry name" value="UCP029644"/>
    <property type="match status" value="1"/>
</dbReference>
<proteinExistence type="predicted"/>
<dbReference type="InterPro" id="IPR018392">
    <property type="entry name" value="LysM"/>
</dbReference>
<dbReference type="PANTHER" id="PTHR38731">
    <property type="entry name" value="LIPL45-RELATED LIPOPROTEIN-RELATED"/>
    <property type="match status" value="1"/>
</dbReference>
<evidence type="ECO:0000313" key="5">
    <source>
        <dbReference type="Proteomes" id="UP000199119"/>
    </source>
</evidence>
<keyword evidence="2" id="KW-0732">Signal</keyword>